<gene>
    <name evidence="1" type="ORF">LCGC14_1957980</name>
</gene>
<comment type="caution">
    <text evidence="1">The sequence shown here is derived from an EMBL/GenBank/DDBJ whole genome shotgun (WGS) entry which is preliminary data.</text>
</comment>
<sequence>MTEVSALDELIGRIDTMPEKERVAVTEAAIAITGRPKWKP</sequence>
<dbReference type="AlphaFoldDB" id="A0A0F9HTS4"/>
<evidence type="ECO:0000313" key="1">
    <source>
        <dbReference type="EMBL" id="KKL85110.1"/>
    </source>
</evidence>
<name>A0A0F9HTS4_9ZZZZ</name>
<feature type="non-terminal residue" evidence="1">
    <location>
        <position position="40"/>
    </location>
</feature>
<proteinExistence type="predicted"/>
<dbReference type="EMBL" id="LAZR01021498">
    <property type="protein sequence ID" value="KKL85110.1"/>
    <property type="molecule type" value="Genomic_DNA"/>
</dbReference>
<protein>
    <submittedName>
        <fullName evidence="1">Uncharacterized protein</fullName>
    </submittedName>
</protein>
<reference evidence="1" key="1">
    <citation type="journal article" date="2015" name="Nature">
        <title>Complex archaea that bridge the gap between prokaryotes and eukaryotes.</title>
        <authorList>
            <person name="Spang A."/>
            <person name="Saw J.H."/>
            <person name="Jorgensen S.L."/>
            <person name="Zaremba-Niedzwiedzka K."/>
            <person name="Martijn J."/>
            <person name="Lind A.E."/>
            <person name="van Eijk R."/>
            <person name="Schleper C."/>
            <person name="Guy L."/>
            <person name="Ettema T.J."/>
        </authorList>
    </citation>
    <scope>NUCLEOTIDE SEQUENCE</scope>
</reference>
<accession>A0A0F9HTS4</accession>
<organism evidence="1">
    <name type="scientific">marine sediment metagenome</name>
    <dbReference type="NCBI Taxonomy" id="412755"/>
    <lineage>
        <taxon>unclassified sequences</taxon>
        <taxon>metagenomes</taxon>
        <taxon>ecological metagenomes</taxon>
    </lineage>
</organism>